<organism evidence="6 7">
    <name type="scientific">Botrimarina mediterranea</name>
    <dbReference type="NCBI Taxonomy" id="2528022"/>
    <lineage>
        <taxon>Bacteria</taxon>
        <taxon>Pseudomonadati</taxon>
        <taxon>Planctomycetota</taxon>
        <taxon>Planctomycetia</taxon>
        <taxon>Pirellulales</taxon>
        <taxon>Lacipirellulaceae</taxon>
        <taxon>Botrimarina</taxon>
    </lineage>
</organism>
<evidence type="ECO:0000313" key="7">
    <source>
        <dbReference type="Proteomes" id="UP000316426"/>
    </source>
</evidence>
<dbReference type="PROSITE" id="PS50005">
    <property type="entry name" value="TPR"/>
    <property type="match status" value="1"/>
</dbReference>
<feature type="domain" description="Outer membrane lipoprotein BamD-like" evidence="5">
    <location>
        <begin position="123"/>
        <end position="196"/>
    </location>
</feature>
<dbReference type="RefSeq" id="WP_145105563.1">
    <property type="nucleotide sequence ID" value="NZ_CP036349.1"/>
</dbReference>
<keyword evidence="1 4" id="KW-0732">Signal</keyword>
<dbReference type="InterPro" id="IPR019734">
    <property type="entry name" value="TPR_rpt"/>
</dbReference>
<dbReference type="Proteomes" id="UP000316426">
    <property type="component" value="Chromosome"/>
</dbReference>
<evidence type="ECO:0000313" key="6">
    <source>
        <dbReference type="EMBL" id="QDV72021.1"/>
    </source>
</evidence>
<dbReference type="SMART" id="SM00028">
    <property type="entry name" value="TPR"/>
    <property type="match status" value="2"/>
</dbReference>
<dbReference type="InterPro" id="IPR039565">
    <property type="entry name" value="BamD-like"/>
</dbReference>
<dbReference type="KEGG" id="bmei:Spa11_01910"/>
<name>A0A518K2J4_9BACT</name>
<reference evidence="6 7" key="1">
    <citation type="submission" date="2019-02" db="EMBL/GenBank/DDBJ databases">
        <title>Deep-cultivation of Planctomycetes and their phenomic and genomic characterization uncovers novel biology.</title>
        <authorList>
            <person name="Wiegand S."/>
            <person name="Jogler M."/>
            <person name="Boedeker C."/>
            <person name="Pinto D."/>
            <person name="Vollmers J."/>
            <person name="Rivas-Marin E."/>
            <person name="Kohn T."/>
            <person name="Peeters S.H."/>
            <person name="Heuer A."/>
            <person name="Rast P."/>
            <person name="Oberbeckmann S."/>
            <person name="Bunk B."/>
            <person name="Jeske O."/>
            <person name="Meyerdierks A."/>
            <person name="Storesund J.E."/>
            <person name="Kallscheuer N."/>
            <person name="Luecker S."/>
            <person name="Lage O.M."/>
            <person name="Pohl T."/>
            <person name="Merkel B.J."/>
            <person name="Hornburger P."/>
            <person name="Mueller R.-W."/>
            <person name="Bruemmer F."/>
            <person name="Labrenz M."/>
            <person name="Spormann A.M."/>
            <person name="Op den Camp H."/>
            <person name="Overmann J."/>
            <person name="Amann R."/>
            <person name="Jetten M.S.M."/>
            <person name="Mascher T."/>
            <person name="Medema M.H."/>
            <person name="Devos D.P."/>
            <person name="Kaster A.-K."/>
            <person name="Ovreas L."/>
            <person name="Rohde M."/>
            <person name="Galperin M.Y."/>
            <person name="Jogler C."/>
        </authorList>
    </citation>
    <scope>NUCLEOTIDE SEQUENCE [LARGE SCALE GENOMIC DNA]</scope>
    <source>
        <strain evidence="6 7">Spa11</strain>
    </source>
</reference>
<proteinExistence type="predicted"/>
<evidence type="ECO:0000256" key="4">
    <source>
        <dbReference type="SAM" id="SignalP"/>
    </source>
</evidence>
<evidence type="ECO:0000256" key="3">
    <source>
        <dbReference type="SAM" id="MobiDB-lite"/>
    </source>
</evidence>
<feature type="region of interest" description="Disordered" evidence="3">
    <location>
        <begin position="438"/>
        <end position="464"/>
    </location>
</feature>
<accession>A0A518K2J4</accession>
<evidence type="ECO:0000256" key="2">
    <source>
        <dbReference type="PROSITE-ProRule" id="PRU00339"/>
    </source>
</evidence>
<dbReference type="SUPFAM" id="SSF48452">
    <property type="entry name" value="TPR-like"/>
    <property type="match status" value="1"/>
</dbReference>
<gene>
    <name evidence="6" type="primary">bamD_1</name>
    <name evidence="6" type="ORF">Spa11_01910</name>
</gene>
<dbReference type="Gene3D" id="1.25.40.10">
    <property type="entry name" value="Tetratricopeptide repeat domain"/>
    <property type="match status" value="2"/>
</dbReference>
<keyword evidence="7" id="KW-1185">Reference proteome</keyword>
<dbReference type="InterPro" id="IPR011990">
    <property type="entry name" value="TPR-like_helical_dom_sf"/>
</dbReference>
<evidence type="ECO:0000259" key="5">
    <source>
        <dbReference type="Pfam" id="PF13525"/>
    </source>
</evidence>
<sequence length="464" mass="52249" precursor="true">MLKNTLLALFALCLASPAAAWEWPSFGASTNESQTEKVGGREWWKKNKKKAEFVPGKGYQVPGVEGYFGGDGSPIDAAVDERTIQLDRPADIDGGLLPGLDPKKAYANLREATGYGPDREVAEGLFNEGVALVEAKNYETAAVKFEAAANRWPDTDLAAKSLFNLGECYYFQDKYKEASDAYVSLLDKHPNTPKLDATIERLWSIAQYWEQNYFGESWHAPLDYRPLATTVPKLDTIGHAVRMYDAIRLNDPTGPRADDAIMATAGIHFRRLRYADADYHYTLLRQEYPRSDHQFEAHLLGLKAKMLRYRGPQYDGTALREAERLEELTRINFSGRLSDEERERLTEMRAQIARAIEERDLQMASYYEGTEHHGAAKYYLRRVIEERPDSPAAEQAREKLAELEGLPESPEVPMEWLVNMFPENKRFESINSVETIAPEATAPPGSGQTMVAEGPNPEGKTTTR</sequence>
<feature type="repeat" description="TPR" evidence="2">
    <location>
        <begin position="159"/>
        <end position="192"/>
    </location>
</feature>
<protein>
    <submittedName>
        <fullName evidence="6">Outer membrane protein assembly factor BamD</fullName>
    </submittedName>
</protein>
<dbReference type="EMBL" id="CP036349">
    <property type="protein sequence ID" value="QDV72021.1"/>
    <property type="molecule type" value="Genomic_DNA"/>
</dbReference>
<dbReference type="AlphaFoldDB" id="A0A518K2J4"/>
<feature type="chain" id="PRO_5022045724" evidence="4">
    <location>
        <begin position="21"/>
        <end position="464"/>
    </location>
</feature>
<keyword evidence="2" id="KW-0802">TPR repeat</keyword>
<feature type="signal peptide" evidence="4">
    <location>
        <begin position="1"/>
        <end position="20"/>
    </location>
</feature>
<evidence type="ECO:0000256" key="1">
    <source>
        <dbReference type="ARBA" id="ARBA00022729"/>
    </source>
</evidence>
<dbReference type="Pfam" id="PF13525">
    <property type="entry name" value="YfiO"/>
    <property type="match status" value="1"/>
</dbReference>